<gene>
    <name evidence="6" type="ORF">SAMN06265221_11872</name>
</gene>
<dbReference type="PRINTS" id="PR00033">
    <property type="entry name" value="HTHASNC"/>
</dbReference>
<organism evidence="6 7">
    <name type="scientific">Paracoccus laeviglucosivorans</name>
    <dbReference type="NCBI Taxonomy" id="1197861"/>
    <lineage>
        <taxon>Bacteria</taxon>
        <taxon>Pseudomonadati</taxon>
        <taxon>Pseudomonadota</taxon>
        <taxon>Alphaproteobacteria</taxon>
        <taxon>Rhodobacterales</taxon>
        <taxon>Paracoccaceae</taxon>
        <taxon>Paracoccus</taxon>
    </lineage>
</organism>
<keyword evidence="4" id="KW-0804">Transcription</keyword>
<protein>
    <submittedName>
        <fullName evidence="6">Transcriptional regulator, AsnC family</fullName>
    </submittedName>
</protein>
<evidence type="ECO:0000256" key="4">
    <source>
        <dbReference type="ARBA" id="ARBA00023163"/>
    </source>
</evidence>
<dbReference type="GO" id="GO:0043565">
    <property type="term" value="F:sequence-specific DNA binding"/>
    <property type="evidence" value="ECO:0007669"/>
    <property type="project" value="InterPro"/>
</dbReference>
<accession>A0A521F722</accession>
<evidence type="ECO:0000313" key="6">
    <source>
        <dbReference type="EMBL" id="SMO91995.1"/>
    </source>
</evidence>
<dbReference type="GO" id="GO:0005829">
    <property type="term" value="C:cytosol"/>
    <property type="evidence" value="ECO:0007669"/>
    <property type="project" value="TreeGrafter"/>
</dbReference>
<dbReference type="CDD" id="cd00090">
    <property type="entry name" value="HTH_ARSR"/>
    <property type="match status" value="1"/>
</dbReference>
<dbReference type="SUPFAM" id="SSF54909">
    <property type="entry name" value="Dimeric alpha+beta barrel"/>
    <property type="match status" value="1"/>
</dbReference>
<keyword evidence="2" id="KW-0238">DNA-binding</keyword>
<evidence type="ECO:0000256" key="3">
    <source>
        <dbReference type="ARBA" id="ARBA00023159"/>
    </source>
</evidence>
<dbReference type="GO" id="GO:0006355">
    <property type="term" value="P:regulation of DNA-templated transcription"/>
    <property type="evidence" value="ECO:0007669"/>
    <property type="project" value="UniProtKB-ARBA"/>
</dbReference>
<keyword evidence="7" id="KW-1185">Reference proteome</keyword>
<dbReference type="PANTHER" id="PTHR30154">
    <property type="entry name" value="LEUCINE-RESPONSIVE REGULATORY PROTEIN"/>
    <property type="match status" value="1"/>
</dbReference>
<dbReference type="SUPFAM" id="SSF46785">
    <property type="entry name" value="Winged helix' DNA-binding domain"/>
    <property type="match status" value="1"/>
</dbReference>
<dbReference type="Pfam" id="PF13412">
    <property type="entry name" value="HTH_24"/>
    <property type="match status" value="1"/>
</dbReference>
<dbReference type="SMART" id="SM00344">
    <property type="entry name" value="HTH_ASNC"/>
    <property type="match status" value="1"/>
</dbReference>
<keyword evidence="3" id="KW-0010">Activator</keyword>
<evidence type="ECO:0000256" key="1">
    <source>
        <dbReference type="ARBA" id="ARBA00023015"/>
    </source>
</evidence>
<dbReference type="InterPro" id="IPR019887">
    <property type="entry name" value="Tscrpt_reg_AsnC/Lrp_C"/>
</dbReference>
<evidence type="ECO:0000256" key="2">
    <source>
        <dbReference type="ARBA" id="ARBA00023125"/>
    </source>
</evidence>
<feature type="domain" description="HTH asnC-type" evidence="5">
    <location>
        <begin position="28"/>
        <end position="89"/>
    </location>
</feature>
<dbReference type="InterPro" id="IPR019885">
    <property type="entry name" value="Tscrpt_reg_HTH_AsnC-type_CS"/>
</dbReference>
<dbReference type="GO" id="GO:0043200">
    <property type="term" value="P:response to amino acid"/>
    <property type="evidence" value="ECO:0007669"/>
    <property type="project" value="TreeGrafter"/>
</dbReference>
<dbReference type="Gene3D" id="1.10.10.10">
    <property type="entry name" value="Winged helix-like DNA-binding domain superfamily/Winged helix DNA-binding domain"/>
    <property type="match status" value="1"/>
</dbReference>
<evidence type="ECO:0000313" key="7">
    <source>
        <dbReference type="Proteomes" id="UP000319014"/>
    </source>
</evidence>
<sequence>MDDVTNSSHCCSHSKHFQRDLWTVDDGLDATNVKILRELVANARIPITELARKVGLSKTPVALRIKQMEEMGLITGYRAILSPLKLGLTHVTYVEVRLSDTRQKALEQFNAAIRAIPEVEECYMIAGGFDYLLKVRSQDMAGYRRIMAEKISTLPHLSATTSYVSMEAVVEQNWTEV</sequence>
<proteinExistence type="predicted"/>
<dbReference type="Gene3D" id="3.30.70.920">
    <property type="match status" value="1"/>
</dbReference>
<dbReference type="InterPro" id="IPR036388">
    <property type="entry name" value="WH-like_DNA-bd_sf"/>
</dbReference>
<dbReference type="InterPro" id="IPR019888">
    <property type="entry name" value="Tscrpt_reg_AsnC-like"/>
</dbReference>
<dbReference type="PROSITE" id="PS50956">
    <property type="entry name" value="HTH_ASNC_2"/>
    <property type="match status" value="1"/>
</dbReference>
<reference evidence="6 7" key="1">
    <citation type="submission" date="2017-05" db="EMBL/GenBank/DDBJ databases">
        <authorList>
            <person name="Varghese N."/>
            <person name="Submissions S."/>
        </authorList>
    </citation>
    <scope>NUCLEOTIDE SEQUENCE [LARGE SCALE GENOMIC DNA]</scope>
    <source>
        <strain evidence="6 7">DSM 100094</strain>
    </source>
</reference>
<dbReference type="PROSITE" id="PS00519">
    <property type="entry name" value="HTH_ASNC_1"/>
    <property type="match status" value="1"/>
</dbReference>
<dbReference type="Pfam" id="PF01037">
    <property type="entry name" value="AsnC_trans_reg"/>
    <property type="match status" value="1"/>
</dbReference>
<dbReference type="AlphaFoldDB" id="A0A521F722"/>
<evidence type="ECO:0000259" key="5">
    <source>
        <dbReference type="PROSITE" id="PS50956"/>
    </source>
</evidence>
<name>A0A521F722_9RHOB</name>
<dbReference type="EMBL" id="FXTK01000018">
    <property type="protein sequence ID" value="SMO91995.1"/>
    <property type="molecule type" value="Genomic_DNA"/>
</dbReference>
<dbReference type="PANTHER" id="PTHR30154:SF0">
    <property type="entry name" value="LEUCINE-RESPONSIVE REGULATORY PROTEIN"/>
    <property type="match status" value="1"/>
</dbReference>
<keyword evidence="1" id="KW-0805">Transcription regulation</keyword>
<dbReference type="Proteomes" id="UP000319014">
    <property type="component" value="Unassembled WGS sequence"/>
</dbReference>
<dbReference type="InterPro" id="IPR011991">
    <property type="entry name" value="ArsR-like_HTH"/>
</dbReference>
<dbReference type="InterPro" id="IPR000485">
    <property type="entry name" value="AsnC-type_HTH_dom"/>
</dbReference>
<dbReference type="InterPro" id="IPR036390">
    <property type="entry name" value="WH_DNA-bd_sf"/>
</dbReference>
<dbReference type="InterPro" id="IPR011008">
    <property type="entry name" value="Dimeric_a/b-barrel"/>
</dbReference>